<keyword evidence="4" id="KW-1185">Reference proteome</keyword>
<name>A0AA38PGA1_9AGAR</name>
<feature type="transmembrane region" description="Helical" evidence="2">
    <location>
        <begin position="37"/>
        <end position="54"/>
    </location>
</feature>
<evidence type="ECO:0000313" key="3">
    <source>
        <dbReference type="EMBL" id="KAJ3842171.1"/>
    </source>
</evidence>
<keyword evidence="2" id="KW-1133">Transmembrane helix</keyword>
<keyword evidence="2" id="KW-0812">Transmembrane</keyword>
<feature type="compositionally biased region" description="Basic and acidic residues" evidence="1">
    <location>
        <begin position="17"/>
        <end position="26"/>
    </location>
</feature>
<dbReference type="AlphaFoldDB" id="A0AA38PGA1"/>
<organism evidence="3 4">
    <name type="scientific">Lentinula raphanica</name>
    <dbReference type="NCBI Taxonomy" id="153919"/>
    <lineage>
        <taxon>Eukaryota</taxon>
        <taxon>Fungi</taxon>
        <taxon>Dikarya</taxon>
        <taxon>Basidiomycota</taxon>
        <taxon>Agaricomycotina</taxon>
        <taxon>Agaricomycetes</taxon>
        <taxon>Agaricomycetidae</taxon>
        <taxon>Agaricales</taxon>
        <taxon>Marasmiineae</taxon>
        <taxon>Omphalotaceae</taxon>
        <taxon>Lentinula</taxon>
    </lineage>
</organism>
<dbReference type="Proteomes" id="UP001163846">
    <property type="component" value="Unassembled WGS sequence"/>
</dbReference>
<gene>
    <name evidence="3" type="ORF">F5878DRAFT_608463</name>
</gene>
<evidence type="ECO:0008006" key="5">
    <source>
        <dbReference type="Google" id="ProtNLM"/>
    </source>
</evidence>
<evidence type="ECO:0000313" key="4">
    <source>
        <dbReference type="Proteomes" id="UP001163846"/>
    </source>
</evidence>
<sequence>MGLVSSYEPLPQDIDSESEKSLTSESKRHRLGTIERYLVIIVLALALLNLLLALTTTGLIFLIFLALTPTLGCIWVCTVVGLFRDIFGLMF</sequence>
<protein>
    <recommendedName>
        <fullName evidence="5">Transmembrane protein</fullName>
    </recommendedName>
</protein>
<keyword evidence="2" id="KW-0472">Membrane</keyword>
<accession>A0AA38PGA1</accession>
<reference evidence="3" key="1">
    <citation type="submission" date="2022-08" db="EMBL/GenBank/DDBJ databases">
        <authorList>
            <consortium name="DOE Joint Genome Institute"/>
            <person name="Min B."/>
            <person name="Riley R."/>
            <person name="Sierra-Patev S."/>
            <person name="Naranjo-Ortiz M."/>
            <person name="Looney B."/>
            <person name="Konkel Z."/>
            <person name="Slot J.C."/>
            <person name="Sakamoto Y."/>
            <person name="Steenwyk J.L."/>
            <person name="Rokas A."/>
            <person name="Carro J."/>
            <person name="Camarero S."/>
            <person name="Ferreira P."/>
            <person name="Molpeceres G."/>
            <person name="Ruiz-Duenas F.J."/>
            <person name="Serrano A."/>
            <person name="Henrissat B."/>
            <person name="Drula E."/>
            <person name="Hughes K.W."/>
            <person name="Mata J.L."/>
            <person name="Ishikawa N.K."/>
            <person name="Vargas-Isla R."/>
            <person name="Ushijima S."/>
            <person name="Smith C.A."/>
            <person name="Ahrendt S."/>
            <person name="Andreopoulos W."/>
            <person name="He G."/>
            <person name="Labutti K."/>
            <person name="Lipzen A."/>
            <person name="Ng V."/>
            <person name="Sandor L."/>
            <person name="Barry K."/>
            <person name="Martinez A.T."/>
            <person name="Xiao Y."/>
            <person name="Gibbons J.G."/>
            <person name="Terashima K."/>
            <person name="Hibbett D.S."/>
            <person name="Grigoriev I.V."/>
        </authorList>
    </citation>
    <scope>NUCLEOTIDE SEQUENCE</scope>
    <source>
        <strain evidence="3">TFB9207</strain>
    </source>
</reference>
<comment type="caution">
    <text evidence="3">The sequence shown here is derived from an EMBL/GenBank/DDBJ whole genome shotgun (WGS) entry which is preliminary data.</text>
</comment>
<proteinExistence type="predicted"/>
<evidence type="ECO:0000256" key="2">
    <source>
        <dbReference type="SAM" id="Phobius"/>
    </source>
</evidence>
<feature type="region of interest" description="Disordered" evidence="1">
    <location>
        <begin position="1"/>
        <end position="27"/>
    </location>
</feature>
<dbReference type="EMBL" id="MU806015">
    <property type="protein sequence ID" value="KAJ3842171.1"/>
    <property type="molecule type" value="Genomic_DNA"/>
</dbReference>
<feature type="transmembrane region" description="Helical" evidence="2">
    <location>
        <begin position="60"/>
        <end position="83"/>
    </location>
</feature>
<evidence type="ECO:0000256" key="1">
    <source>
        <dbReference type="SAM" id="MobiDB-lite"/>
    </source>
</evidence>